<dbReference type="Proteomes" id="UP000028999">
    <property type="component" value="Unassembled WGS sequence"/>
</dbReference>
<dbReference type="Gramene" id="CDY36062">
    <property type="protein sequence ID" value="CDY36062"/>
    <property type="gene ID" value="GSBRNA2T00059889001"/>
</dbReference>
<keyword evidence="3" id="KW-1185">Reference proteome</keyword>
<feature type="transmembrane region" description="Helical" evidence="1">
    <location>
        <begin position="21"/>
        <end position="49"/>
    </location>
</feature>
<reference evidence="2 3" key="1">
    <citation type="journal article" date="2014" name="Science">
        <title>Plant genetics. Early allopolyploid evolution in the post-Neolithic Brassica napus oilseed genome.</title>
        <authorList>
            <person name="Chalhoub B."/>
            <person name="Denoeud F."/>
            <person name="Liu S."/>
            <person name="Parkin I.A."/>
            <person name="Tang H."/>
            <person name="Wang X."/>
            <person name="Chiquet J."/>
            <person name="Belcram H."/>
            <person name="Tong C."/>
            <person name="Samans B."/>
            <person name="Correa M."/>
            <person name="Da Silva C."/>
            <person name="Just J."/>
            <person name="Falentin C."/>
            <person name="Koh C.S."/>
            <person name="Le Clainche I."/>
            <person name="Bernard M."/>
            <person name="Bento P."/>
            <person name="Noel B."/>
            <person name="Labadie K."/>
            <person name="Alberti A."/>
            <person name="Charles M."/>
            <person name="Arnaud D."/>
            <person name="Guo H."/>
            <person name="Daviaud C."/>
            <person name="Alamery S."/>
            <person name="Jabbari K."/>
            <person name="Zhao M."/>
            <person name="Edger P.P."/>
            <person name="Chelaifa H."/>
            <person name="Tack D."/>
            <person name="Lassalle G."/>
            <person name="Mestiri I."/>
            <person name="Schnel N."/>
            <person name="Le Paslier M.C."/>
            <person name="Fan G."/>
            <person name="Renault V."/>
            <person name="Bayer P.E."/>
            <person name="Golicz A.A."/>
            <person name="Manoli S."/>
            <person name="Lee T.H."/>
            <person name="Thi V.H."/>
            <person name="Chalabi S."/>
            <person name="Hu Q."/>
            <person name="Fan C."/>
            <person name="Tollenaere R."/>
            <person name="Lu Y."/>
            <person name="Battail C."/>
            <person name="Shen J."/>
            <person name="Sidebottom C.H."/>
            <person name="Wang X."/>
            <person name="Canaguier A."/>
            <person name="Chauveau A."/>
            <person name="Berard A."/>
            <person name="Deniot G."/>
            <person name="Guan M."/>
            <person name="Liu Z."/>
            <person name="Sun F."/>
            <person name="Lim Y.P."/>
            <person name="Lyons E."/>
            <person name="Town C.D."/>
            <person name="Bancroft I."/>
            <person name="Wang X."/>
            <person name="Meng J."/>
            <person name="Ma J."/>
            <person name="Pires J.C."/>
            <person name="King G.J."/>
            <person name="Brunel D."/>
            <person name="Delourme R."/>
            <person name="Renard M."/>
            <person name="Aury J.M."/>
            <person name="Adams K.L."/>
            <person name="Batley J."/>
            <person name="Snowdon R.J."/>
            <person name="Tost J."/>
            <person name="Edwards D."/>
            <person name="Zhou Y."/>
            <person name="Hua W."/>
            <person name="Sharpe A.G."/>
            <person name="Paterson A.H."/>
            <person name="Guan C."/>
            <person name="Wincker P."/>
        </authorList>
    </citation>
    <scope>NUCLEOTIDE SEQUENCE [LARGE SCALE GENOMIC DNA]</scope>
    <source>
        <strain evidence="3">cv. Darmor-bzh</strain>
    </source>
</reference>
<proteinExistence type="predicted"/>
<evidence type="ECO:0000313" key="3">
    <source>
        <dbReference type="Proteomes" id="UP000028999"/>
    </source>
</evidence>
<keyword evidence="1" id="KW-0812">Transmembrane</keyword>
<name>A0A078HE40_BRANA</name>
<protein>
    <submittedName>
        <fullName evidence="2">BnaC03g41360D protein</fullName>
    </submittedName>
</protein>
<keyword evidence="1" id="KW-1133">Transmembrane helix</keyword>
<evidence type="ECO:0000256" key="1">
    <source>
        <dbReference type="SAM" id="Phobius"/>
    </source>
</evidence>
<evidence type="ECO:0000313" key="2">
    <source>
        <dbReference type="EMBL" id="CDY36062.1"/>
    </source>
</evidence>
<organism evidence="2 3">
    <name type="scientific">Brassica napus</name>
    <name type="common">Rape</name>
    <dbReference type="NCBI Taxonomy" id="3708"/>
    <lineage>
        <taxon>Eukaryota</taxon>
        <taxon>Viridiplantae</taxon>
        <taxon>Streptophyta</taxon>
        <taxon>Embryophyta</taxon>
        <taxon>Tracheophyta</taxon>
        <taxon>Spermatophyta</taxon>
        <taxon>Magnoliopsida</taxon>
        <taxon>eudicotyledons</taxon>
        <taxon>Gunneridae</taxon>
        <taxon>Pentapetalae</taxon>
        <taxon>rosids</taxon>
        <taxon>malvids</taxon>
        <taxon>Brassicales</taxon>
        <taxon>Brassicaceae</taxon>
        <taxon>Brassiceae</taxon>
        <taxon>Brassica</taxon>
    </lineage>
</organism>
<keyword evidence="1" id="KW-0472">Membrane</keyword>
<sequence length="52" mass="6434">MGNIKLDNHFSYLYLSYTFKIATMIMFGFQNCFMFIILCFLSFLCYYLFWLR</sequence>
<accession>A0A078HE40</accession>
<dbReference type="EMBL" id="LK032366">
    <property type="protein sequence ID" value="CDY36062.1"/>
    <property type="molecule type" value="Genomic_DNA"/>
</dbReference>
<dbReference type="PaxDb" id="3708-A0A078HE40"/>
<dbReference type="AlphaFoldDB" id="A0A078HE40"/>
<gene>
    <name evidence="2" type="primary">BnaC03g41360D</name>
    <name evidence="2" type="ORF">GSBRNA2T00059889001</name>
</gene>